<evidence type="ECO:0000313" key="13">
    <source>
        <dbReference type="Proteomes" id="UP001217417"/>
    </source>
</evidence>
<feature type="transmembrane region" description="Helical" evidence="8">
    <location>
        <begin position="239"/>
        <end position="258"/>
    </location>
</feature>
<dbReference type="EMBL" id="JARPMG010000001">
    <property type="protein sequence ID" value="KAJ8103943.1"/>
    <property type="molecule type" value="Genomic_DNA"/>
</dbReference>
<feature type="transmembrane region" description="Helical" evidence="8">
    <location>
        <begin position="342"/>
        <end position="366"/>
    </location>
</feature>
<keyword evidence="3 8" id="KW-0812">Transmembrane</keyword>
<evidence type="ECO:0000256" key="7">
    <source>
        <dbReference type="SAM" id="MobiDB-lite"/>
    </source>
</evidence>
<feature type="transmembrane region" description="Helical" evidence="8">
    <location>
        <begin position="314"/>
        <end position="336"/>
    </location>
</feature>
<evidence type="ECO:0000256" key="4">
    <source>
        <dbReference type="ARBA" id="ARBA00022729"/>
    </source>
</evidence>
<dbReference type="PANTHER" id="PTHR21229">
    <property type="entry name" value="LUNG SEVEN TRANSMEMBRANE RECEPTOR"/>
    <property type="match status" value="1"/>
</dbReference>
<keyword evidence="5 8" id="KW-1133">Transmembrane helix</keyword>
<feature type="compositionally biased region" description="Basic and acidic residues" evidence="7">
    <location>
        <begin position="546"/>
        <end position="562"/>
    </location>
</feature>
<evidence type="ECO:0000256" key="5">
    <source>
        <dbReference type="ARBA" id="ARBA00022989"/>
    </source>
</evidence>
<feature type="transmembrane region" description="Helical" evidence="8">
    <location>
        <begin position="429"/>
        <end position="448"/>
    </location>
</feature>
<evidence type="ECO:0000256" key="6">
    <source>
        <dbReference type="ARBA" id="ARBA00023136"/>
    </source>
</evidence>
<dbReference type="PANTHER" id="PTHR21229:SF1">
    <property type="entry name" value="GH17801P"/>
    <property type="match status" value="1"/>
</dbReference>
<feature type="transmembrane region" description="Helical" evidence="8">
    <location>
        <begin position="273"/>
        <end position="302"/>
    </location>
</feature>
<keyword evidence="4 9" id="KW-0732">Signal</keyword>
<feature type="region of interest" description="Disordered" evidence="7">
    <location>
        <begin position="486"/>
        <end position="599"/>
    </location>
</feature>
<dbReference type="RefSeq" id="XP_056047393.1">
    <property type="nucleotide sequence ID" value="XM_056191847.1"/>
</dbReference>
<evidence type="ECO:0000259" key="11">
    <source>
        <dbReference type="Pfam" id="PF21902"/>
    </source>
</evidence>
<organism evidence="12 13">
    <name type="scientific">Lipomyces tetrasporus</name>
    <dbReference type="NCBI Taxonomy" id="54092"/>
    <lineage>
        <taxon>Eukaryota</taxon>
        <taxon>Fungi</taxon>
        <taxon>Dikarya</taxon>
        <taxon>Ascomycota</taxon>
        <taxon>Saccharomycotina</taxon>
        <taxon>Lipomycetes</taxon>
        <taxon>Lipomycetales</taxon>
        <taxon>Lipomycetaceae</taxon>
        <taxon>Lipomyces</taxon>
    </lineage>
</organism>
<gene>
    <name evidence="12" type="ORF">POJ06DRAFT_9770</name>
</gene>
<keyword evidence="12" id="KW-0675">Receptor</keyword>
<evidence type="ECO:0000256" key="3">
    <source>
        <dbReference type="ARBA" id="ARBA00022692"/>
    </source>
</evidence>
<dbReference type="Pfam" id="PF21902">
    <property type="entry name" value="PTM1-like_N"/>
    <property type="match status" value="1"/>
</dbReference>
<evidence type="ECO:0000259" key="10">
    <source>
        <dbReference type="Pfam" id="PF06814"/>
    </source>
</evidence>
<reference evidence="12" key="1">
    <citation type="submission" date="2023-03" db="EMBL/GenBank/DDBJ databases">
        <title>Near-Complete genome sequence of Lipomyces tetrasporous NRRL Y-64009, an oleaginous yeast capable of growing on lignocellulosic hydrolysates.</title>
        <authorList>
            <consortium name="Lawrence Berkeley National Laboratory"/>
            <person name="Jagtap S.S."/>
            <person name="Liu J.-J."/>
            <person name="Walukiewicz H.E."/>
            <person name="Pangilinan J."/>
            <person name="Lipzen A."/>
            <person name="Ahrendt S."/>
            <person name="Koriabine M."/>
            <person name="Cobaugh K."/>
            <person name="Salamov A."/>
            <person name="Yoshinaga Y."/>
            <person name="Ng V."/>
            <person name="Daum C."/>
            <person name="Grigoriev I.V."/>
            <person name="Slininger P.J."/>
            <person name="Dien B.S."/>
            <person name="Jin Y.-S."/>
            <person name="Rao C.V."/>
        </authorList>
    </citation>
    <scope>NUCLEOTIDE SEQUENCE</scope>
    <source>
        <strain evidence="12">NRRL Y-64009</strain>
    </source>
</reference>
<dbReference type="Pfam" id="PF06814">
    <property type="entry name" value="GOST_TM"/>
    <property type="match status" value="1"/>
</dbReference>
<comment type="similarity">
    <text evidence="2">Belongs to the LU7TM family.</text>
</comment>
<evidence type="ECO:0000256" key="1">
    <source>
        <dbReference type="ARBA" id="ARBA00004141"/>
    </source>
</evidence>
<comment type="subcellular location">
    <subcellularLocation>
        <location evidence="1">Membrane</location>
        <topology evidence="1">Multi-pass membrane protein</topology>
    </subcellularLocation>
</comment>
<dbReference type="GO" id="GO:0005794">
    <property type="term" value="C:Golgi apparatus"/>
    <property type="evidence" value="ECO:0007669"/>
    <property type="project" value="TreeGrafter"/>
</dbReference>
<sequence length="599" mass="66253">MASSTHQFMRPGIQHAALLQLRTLFAFLLISSALVAANEAKIANEADSRQQCSGMYSRRDWGGSIDPYIKVDLSKPSTATSTESSVVSLVIFEWTDVDYIGLNTGQADGGKVYVCDKAAIDSKYCSEDNYGQFLLQGSTNGSIASVFTKALTLNGDESQSVTYDVRRTGFYCVGSYALAADEGYAGTVNFQNAFGKLPASQIAKLPFYGGLAIAYAVVLAFWMFLYVQYRSDILAVQNYITACAAFLAIEMVIVWGYYDVVNTKGHTVFSRFYMVFVAILNAFRNAFTFFLLLIVCMGYGVVKPSLGSTMTKCRILAGLHFVFGVVYAIASFLVTPDSAGPLILLVILPLAATMTAFYLWILSSLTSTIRDLTERKQNVKALMYRRLWRLLFASILIIFGFFFVNSLIFADRNSPDFIPSHWRSRWFVLDGWLNVVYFFDFLVIAFLWRPTRDNRRFAMSDELAQDDGDGFEIASLAGSLDEEEGIGAGRQYDPVSRRANPYDAQGDADSLAGSLHAGPTPYAEDGREGSAGQVEIVEGKGTGNGKGKEVQKESEEAERETMFEAPDDQYDRWSEDDDLDEDIGEATLAPKKKEPGKDD</sequence>
<dbReference type="GeneID" id="80887013"/>
<keyword evidence="13" id="KW-1185">Reference proteome</keyword>
<evidence type="ECO:0000256" key="9">
    <source>
        <dbReference type="SAM" id="SignalP"/>
    </source>
</evidence>
<dbReference type="Proteomes" id="UP001217417">
    <property type="component" value="Unassembled WGS sequence"/>
</dbReference>
<feature type="signal peptide" evidence="9">
    <location>
        <begin position="1"/>
        <end position="37"/>
    </location>
</feature>
<evidence type="ECO:0000256" key="8">
    <source>
        <dbReference type="SAM" id="Phobius"/>
    </source>
</evidence>
<protein>
    <submittedName>
        <fullName evidence="12">Lung seven transmembrane receptor-domain-containing protein</fullName>
    </submittedName>
</protein>
<dbReference type="AlphaFoldDB" id="A0AAD7VVW3"/>
<feature type="chain" id="PRO_5042139974" evidence="9">
    <location>
        <begin position="38"/>
        <end position="599"/>
    </location>
</feature>
<dbReference type="GO" id="GO:0005829">
    <property type="term" value="C:cytosol"/>
    <property type="evidence" value="ECO:0007669"/>
    <property type="project" value="GOC"/>
</dbReference>
<evidence type="ECO:0000313" key="12">
    <source>
        <dbReference type="EMBL" id="KAJ8103943.1"/>
    </source>
</evidence>
<keyword evidence="6 8" id="KW-0472">Membrane</keyword>
<name>A0AAD7VVW3_9ASCO</name>
<comment type="caution">
    <text evidence="12">The sequence shown here is derived from an EMBL/GenBank/DDBJ whole genome shotgun (WGS) entry which is preliminary data.</text>
</comment>
<feature type="domain" description="PTM1-like N-terminal" evidence="11">
    <location>
        <begin position="49"/>
        <end position="192"/>
    </location>
</feature>
<evidence type="ECO:0000256" key="2">
    <source>
        <dbReference type="ARBA" id="ARBA00007883"/>
    </source>
</evidence>
<feature type="domain" description="GOST seven transmembrane" evidence="10">
    <location>
        <begin position="204"/>
        <end position="454"/>
    </location>
</feature>
<dbReference type="InterPro" id="IPR009637">
    <property type="entry name" value="GPR107/GPR108-like"/>
</dbReference>
<dbReference type="InterPro" id="IPR053937">
    <property type="entry name" value="GOST_TM"/>
</dbReference>
<proteinExistence type="inferred from homology"/>
<feature type="transmembrane region" description="Helical" evidence="8">
    <location>
        <begin position="205"/>
        <end position="227"/>
    </location>
</feature>
<dbReference type="InterPro" id="IPR053938">
    <property type="entry name" value="PTM1-like_N"/>
</dbReference>
<dbReference type="GO" id="GO:0042147">
    <property type="term" value="P:retrograde transport, endosome to Golgi"/>
    <property type="evidence" value="ECO:0007669"/>
    <property type="project" value="TreeGrafter"/>
</dbReference>
<feature type="compositionally biased region" description="Acidic residues" evidence="7">
    <location>
        <begin position="574"/>
        <end position="584"/>
    </location>
</feature>
<feature type="transmembrane region" description="Helical" evidence="8">
    <location>
        <begin position="387"/>
        <end position="409"/>
    </location>
</feature>
<dbReference type="GO" id="GO:0016020">
    <property type="term" value="C:membrane"/>
    <property type="evidence" value="ECO:0007669"/>
    <property type="project" value="UniProtKB-SubCell"/>
</dbReference>
<accession>A0AAD7VVW3</accession>